<feature type="transmembrane region" description="Helical" evidence="1">
    <location>
        <begin position="95"/>
        <end position="121"/>
    </location>
</feature>
<feature type="transmembrane region" description="Helical" evidence="1">
    <location>
        <begin position="7"/>
        <end position="27"/>
    </location>
</feature>
<dbReference type="AlphaFoldDB" id="A0A6P1ZKF5"/>
<keyword evidence="1" id="KW-1133">Transmembrane helix</keyword>
<comment type="caution">
    <text evidence="2">The sequence shown here is derived from an EMBL/GenBank/DDBJ whole genome shotgun (WGS) entry which is preliminary data.</text>
</comment>
<reference evidence="2 3" key="1">
    <citation type="submission" date="2018-06" db="EMBL/GenBank/DDBJ databases">
        <title>Complete genome of Desulfovibrio marinus P48SEP.</title>
        <authorList>
            <person name="Crispim J.S."/>
            <person name="Vidigal P.M.P."/>
            <person name="Silva L.C.F."/>
            <person name="Araujo L.C."/>
            <person name="Laguardia C.N."/>
            <person name="Dias R.S."/>
            <person name="Sousa M.P."/>
            <person name="Paula S.O."/>
            <person name="Silva C."/>
        </authorList>
    </citation>
    <scope>NUCLEOTIDE SEQUENCE [LARGE SCALE GENOMIC DNA]</scope>
    <source>
        <strain evidence="2 3">P48SEP</strain>
    </source>
</reference>
<dbReference type="RefSeq" id="WP_144304874.1">
    <property type="nucleotide sequence ID" value="NZ_QMIF01000004.1"/>
</dbReference>
<sequence>MHTVEIRLLALAYALLSLGGLLLHLRIHPVDAALLNWVPAVVGALNCVVVPFLFLRRALVAWGFLLAVFTVIAGAVGMAYFSLHTGTGPVTLSAIFFTSTFPDILVLLTKLPLALAIVYLARPKGPVESQRGCAS</sequence>
<accession>A0A6P1ZKF5</accession>
<organism evidence="2 3">
    <name type="scientific">Oceanidesulfovibrio marinus</name>
    <dbReference type="NCBI Taxonomy" id="370038"/>
    <lineage>
        <taxon>Bacteria</taxon>
        <taxon>Pseudomonadati</taxon>
        <taxon>Thermodesulfobacteriota</taxon>
        <taxon>Desulfovibrionia</taxon>
        <taxon>Desulfovibrionales</taxon>
        <taxon>Desulfovibrionaceae</taxon>
        <taxon>Oceanidesulfovibrio</taxon>
    </lineage>
</organism>
<name>A0A6P1ZKF5_9BACT</name>
<dbReference type="Proteomes" id="UP000434052">
    <property type="component" value="Unassembled WGS sequence"/>
</dbReference>
<feature type="transmembrane region" description="Helical" evidence="1">
    <location>
        <begin position="33"/>
        <end position="55"/>
    </location>
</feature>
<keyword evidence="1" id="KW-0812">Transmembrane</keyword>
<feature type="transmembrane region" description="Helical" evidence="1">
    <location>
        <begin position="62"/>
        <end position="83"/>
    </location>
</feature>
<gene>
    <name evidence="2" type="ORF">DQK91_08240</name>
</gene>
<evidence type="ECO:0000256" key="1">
    <source>
        <dbReference type="SAM" id="Phobius"/>
    </source>
</evidence>
<evidence type="ECO:0000313" key="3">
    <source>
        <dbReference type="Proteomes" id="UP000434052"/>
    </source>
</evidence>
<keyword evidence="1" id="KW-0472">Membrane</keyword>
<proteinExistence type="predicted"/>
<evidence type="ECO:0000313" key="2">
    <source>
        <dbReference type="EMBL" id="TVM34553.1"/>
    </source>
</evidence>
<protein>
    <submittedName>
        <fullName evidence="2">Uncharacterized protein</fullName>
    </submittedName>
</protein>
<dbReference type="OrthoDB" id="9935962at2"/>
<dbReference type="EMBL" id="QMIF01000004">
    <property type="protein sequence ID" value="TVM34553.1"/>
    <property type="molecule type" value="Genomic_DNA"/>
</dbReference>